<feature type="domain" description="CusB-like beta-barrel" evidence="7">
    <location>
        <begin position="249"/>
        <end position="326"/>
    </location>
</feature>
<feature type="domain" description="CzcB-like C-terminal circularly permuted SH3-like" evidence="8">
    <location>
        <begin position="332"/>
        <end position="391"/>
    </location>
</feature>
<dbReference type="GO" id="GO:0030288">
    <property type="term" value="C:outer membrane-bounded periplasmic space"/>
    <property type="evidence" value="ECO:0007669"/>
    <property type="project" value="TreeGrafter"/>
</dbReference>
<dbReference type="Pfam" id="PF25919">
    <property type="entry name" value="BSH_CusB"/>
    <property type="match status" value="1"/>
</dbReference>
<dbReference type="NCBIfam" id="TIGR01730">
    <property type="entry name" value="RND_mfp"/>
    <property type="match status" value="1"/>
</dbReference>
<dbReference type="Pfam" id="PF25975">
    <property type="entry name" value="CzcB_C"/>
    <property type="match status" value="1"/>
</dbReference>
<dbReference type="InterPro" id="IPR006143">
    <property type="entry name" value="RND_pump_MFP"/>
</dbReference>
<sequence length="583" mass="64360">MSNKVNVLSLLVLGVVVGAIGTFSYISLRGPATDSIQVVTAEQDKPLYWVAPMDPNYTSDKPGKSPMGMDLIPVYKKELGGIDAGPGTIMISPEVVNNLGVRKVKVKKGLLHTKIETVGYVKYDEDLLTHVHPRVEGWIEKLYVKAAGDRITAGQPLYQLYSPTLVNAQEEYLRALERNNQRLIQAAMERLKALQVPDDAITELKKSRQVKQNITFFASEGGVVDNLNIREGFYVKPGNTLFSVGNLDQVWVDAEIFERQSSLVSTGQTVSMTLDYLPGKVWNGKVDYVYPTIDSKTRTLKARLRFDNRHWELKPNMFAQVTIHAEGEKALLVPKEAIIRTGSSDRVVLALGAGRYKSISVKVGRYDEKFAEILSGLSEGDRVASSAQFLLDSESSKSSDFKRMNSQAEDEISVPSTITVEASINSLMAGHRMVNMDHQAISEWNWPAMTMDFTVADSVNFSVLKPGLTLRVELSKSDDGNVEVTAIHIPDSDKSQSNDSGNRATVSGVVNSVMAGHRMVNISRGPIEKWNEPASDVSFMVGKDLDMSVFKVGAMLHFTFENRDGQFVITNINPMQMSGIDGE</sequence>
<keyword evidence="2" id="KW-0813">Transport</keyword>
<evidence type="ECO:0000313" key="9">
    <source>
        <dbReference type="EMBL" id="MXR67701.1"/>
    </source>
</evidence>
<keyword evidence="3" id="KW-0812">Transmembrane</keyword>
<dbReference type="GO" id="GO:0016020">
    <property type="term" value="C:membrane"/>
    <property type="evidence" value="ECO:0007669"/>
    <property type="project" value="InterPro"/>
</dbReference>
<dbReference type="SUPFAM" id="SSF111369">
    <property type="entry name" value="HlyD-like secretion proteins"/>
    <property type="match status" value="1"/>
</dbReference>
<dbReference type="InterPro" id="IPR058791">
    <property type="entry name" value="3HB_CusB"/>
</dbReference>
<keyword evidence="3" id="KW-1133">Transmembrane helix</keyword>
<dbReference type="Gene3D" id="2.40.420.20">
    <property type="match status" value="1"/>
</dbReference>
<evidence type="ECO:0000259" key="4">
    <source>
        <dbReference type="Pfam" id="PF19335"/>
    </source>
</evidence>
<dbReference type="InterPro" id="IPR045800">
    <property type="entry name" value="HMBD"/>
</dbReference>
<dbReference type="Proteomes" id="UP000474778">
    <property type="component" value="Unassembled WGS sequence"/>
</dbReference>
<evidence type="ECO:0000259" key="7">
    <source>
        <dbReference type="Pfam" id="PF25954"/>
    </source>
</evidence>
<feature type="transmembrane region" description="Helical" evidence="3">
    <location>
        <begin position="7"/>
        <end position="28"/>
    </location>
</feature>
<evidence type="ECO:0000259" key="5">
    <source>
        <dbReference type="Pfam" id="PF25869"/>
    </source>
</evidence>
<keyword evidence="10" id="KW-1185">Reference proteome</keyword>
<feature type="domain" description="Heavy metal binding" evidence="4">
    <location>
        <begin position="48"/>
        <end position="74"/>
    </location>
</feature>
<accession>A0A6L7HXC0</accession>
<dbReference type="FunFam" id="2.40.30.170:FF:000010">
    <property type="entry name" value="Efflux RND transporter periplasmic adaptor subunit"/>
    <property type="match status" value="1"/>
</dbReference>
<keyword evidence="3" id="KW-0472">Membrane</keyword>
<feature type="domain" description="CusB-like three alpha-helical bundle" evidence="5">
    <location>
        <begin position="165"/>
        <end position="211"/>
    </location>
</feature>
<gene>
    <name evidence="9" type="ORF">GNT65_03295</name>
</gene>
<evidence type="ECO:0000256" key="3">
    <source>
        <dbReference type="SAM" id="Phobius"/>
    </source>
</evidence>
<evidence type="ECO:0000313" key="10">
    <source>
        <dbReference type="Proteomes" id="UP000474778"/>
    </source>
</evidence>
<evidence type="ECO:0000259" key="6">
    <source>
        <dbReference type="Pfam" id="PF25919"/>
    </source>
</evidence>
<feature type="domain" description="CusB-like barrel-sandwich hybrid" evidence="6">
    <location>
        <begin position="129"/>
        <end position="244"/>
    </location>
</feature>
<dbReference type="RefSeq" id="WP_160793698.1">
    <property type="nucleotide sequence ID" value="NZ_WRPA01000002.1"/>
</dbReference>
<dbReference type="GO" id="GO:0046914">
    <property type="term" value="F:transition metal ion binding"/>
    <property type="evidence" value="ECO:0007669"/>
    <property type="project" value="TreeGrafter"/>
</dbReference>
<dbReference type="InterPro" id="IPR021647">
    <property type="entry name" value="CusF_Ec"/>
</dbReference>
<evidence type="ECO:0000259" key="8">
    <source>
        <dbReference type="Pfam" id="PF25975"/>
    </source>
</evidence>
<dbReference type="GO" id="GO:0060003">
    <property type="term" value="P:copper ion export"/>
    <property type="evidence" value="ECO:0007669"/>
    <property type="project" value="TreeGrafter"/>
</dbReference>
<dbReference type="AlphaFoldDB" id="A0A6L7HXC0"/>
<dbReference type="Pfam" id="PF25954">
    <property type="entry name" value="Beta-barrel_RND_2"/>
    <property type="match status" value="1"/>
</dbReference>
<dbReference type="GO" id="GO:0015679">
    <property type="term" value="P:plasma membrane copper ion transport"/>
    <property type="evidence" value="ECO:0007669"/>
    <property type="project" value="TreeGrafter"/>
</dbReference>
<dbReference type="Pfam" id="PF11604">
    <property type="entry name" value="CusF_Ec"/>
    <property type="match status" value="2"/>
</dbReference>
<organism evidence="9 10">
    <name type="scientific">Shewanella insulae</name>
    <dbReference type="NCBI Taxonomy" id="2681496"/>
    <lineage>
        <taxon>Bacteria</taxon>
        <taxon>Pseudomonadati</taxon>
        <taxon>Pseudomonadota</taxon>
        <taxon>Gammaproteobacteria</taxon>
        <taxon>Alteromonadales</taxon>
        <taxon>Shewanellaceae</taxon>
        <taxon>Shewanella</taxon>
    </lineage>
</organism>
<dbReference type="PANTHER" id="PTHR30097">
    <property type="entry name" value="CATION EFFLUX SYSTEM PROTEIN CUSB"/>
    <property type="match status" value="1"/>
</dbReference>
<proteinExistence type="inferred from homology"/>
<evidence type="ECO:0000256" key="2">
    <source>
        <dbReference type="ARBA" id="ARBA00022448"/>
    </source>
</evidence>
<reference evidence="9 10" key="1">
    <citation type="submission" date="2019-12" db="EMBL/GenBank/DDBJ databases">
        <title>Shewanella insulae sp. nov., isolated from a tidal flat.</title>
        <authorList>
            <person name="Yoon J.-H."/>
        </authorList>
    </citation>
    <scope>NUCLEOTIDE SEQUENCE [LARGE SCALE GENOMIC DNA]</scope>
    <source>
        <strain evidence="9 10">JBTF-M18</strain>
    </source>
</reference>
<dbReference type="InterPro" id="IPR058792">
    <property type="entry name" value="Beta-barrel_RND_2"/>
</dbReference>
<dbReference type="GO" id="GO:0022857">
    <property type="term" value="F:transmembrane transporter activity"/>
    <property type="evidence" value="ECO:0007669"/>
    <property type="project" value="InterPro"/>
</dbReference>
<dbReference type="InterPro" id="IPR058790">
    <property type="entry name" value="BSH_CusB"/>
</dbReference>
<dbReference type="Pfam" id="PF25869">
    <property type="entry name" value="3HB_CusB"/>
    <property type="match status" value="1"/>
</dbReference>
<dbReference type="InterPro" id="IPR058649">
    <property type="entry name" value="CzcB_C"/>
</dbReference>
<evidence type="ECO:0000256" key="1">
    <source>
        <dbReference type="ARBA" id="ARBA00009477"/>
    </source>
</evidence>
<comment type="similarity">
    <text evidence="1">Belongs to the membrane fusion protein (MFP) (TC 8.A.1) family.</text>
</comment>
<dbReference type="InterPro" id="IPR051909">
    <property type="entry name" value="MFP_Cation_Efflux"/>
</dbReference>
<dbReference type="PANTHER" id="PTHR30097:SF15">
    <property type="entry name" value="CATION EFFLUX SYSTEM PROTEIN CUSB"/>
    <property type="match status" value="1"/>
</dbReference>
<name>A0A6L7HXC0_9GAMM</name>
<dbReference type="EMBL" id="WRPA01000002">
    <property type="protein sequence ID" value="MXR67701.1"/>
    <property type="molecule type" value="Genomic_DNA"/>
</dbReference>
<dbReference type="Gene3D" id="2.40.30.170">
    <property type="match status" value="1"/>
</dbReference>
<comment type="caution">
    <text evidence="9">The sequence shown here is derived from an EMBL/GenBank/DDBJ whole genome shotgun (WGS) entry which is preliminary data.</text>
</comment>
<dbReference type="InterPro" id="IPR042230">
    <property type="entry name" value="CusF_sf"/>
</dbReference>
<protein>
    <submittedName>
        <fullName evidence="9">Efflux RND transporter periplasmic adaptor subunit</fullName>
    </submittedName>
</protein>
<dbReference type="Gene3D" id="2.40.50.320">
    <property type="entry name" value="Copper binding periplasmic protein CusF"/>
    <property type="match status" value="2"/>
</dbReference>
<dbReference type="Pfam" id="PF19335">
    <property type="entry name" value="HMBD"/>
    <property type="match status" value="1"/>
</dbReference>
<dbReference type="Gene3D" id="6.10.140.730">
    <property type="match status" value="1"/>
</dbReference>
<dbReference type="Gene3D" id="2.40.50.100">
    <property type="match status" value="1"/>
</dbReference>